<feature type="transmembrane region" description="Helical" evidence="9">
    <location>
        <begin position="377"/>
        <end position="395"/>
    </location>
</feature>
<evidence type="ECO:0000256" key="1">
    <source>
        <dbReference type="ARBA" id="ARBA00003420"/>
    </source>
</evidence>
<evidence type="ECO:0000256" key="5">
    <source>
        <dbReference type="ARBA" id="ARBA00022692"/>
    </source>
</evidence>
<name>A0A9W8YT87_9PEZI</name>
<keyword evidence="6 9" id="KW-1133">Transmembrane helix</keyword>
<keyword evidence="12" id="KW-1185">Reference proteome</keyword>
<comment type="caution">
    <text evidence="11">The sequence shown here is derived from an EMBL/GenBank/DDBJ whole genome shotgun (WGS) entry which is preliminary data.</text>
</comment>
<gene>
    <name evidence="11" type="ORF">N0V93_004657</name>
</gene>
<feature type="transmembrane region" description="Helical" evidence="9">
    <location>
        <begin position="35"/>
        <end position="56"/>
    </location>
</feature>
<evidence type="ECO:0000259" key="10">
    <source>
        <dbReference type="Pfam" id="PF03151"/>
    </source>
</evidence>
<dbReference type="AlphaFoldDB" id="A0A9W8YT87"/>
<feature type="transmembrane region" description="Helical" evidence="9">
    <location>
        <begin position="129"/>
        <end position="151"/>
    </location>
</feature>
<comment type="function">
    <text evidence="1">Involved in the import of GDP-mannose from the cytoplasm into the Golgi lumen.</text>
</comment>
<evidence type="ECO:0000313" key="11">
    <source>
        <dbReference type="EMBL" id="KAJ4391043.1"/>
    </source>
</evidence>
<evidence type="ECO:0000313" key="12">
    <source>
        <dbReference type="Proteomes" id="UP001140453"/>
    </source>
</evidence>
<evidence type="ECO:0000256" key="8">
    <source>
        <dbReference type="SAM" id="MobiDB-lite"/>
    </source>
</evidence>
<evidence type="ECO:0000256" key="9">
    <source>
        <dbReference type="SAM" id="Phobius"/>
    </source>
</evidence>
<evidence type="ECO:0000256" key="4">
    <source>
        <dbReference type="ARBA" id="ARBA00011182"/>
    </source>
</evidence>
<evidence type="ECO:0000256" key="7">
    <source>
        <dbReference type="ARBA" id="ARBA00023136"/>
    </source>
</evidence>
<comment type="subunit">
    <text evidence="4">Homooligomer.</text>
</comment>
<proteinExistence type="inferred from homology"/>
<feature type="transmembrane region" description="Helical" evidence="9">
    <location>
        <begin position="183"/>
        <end position="199"/>
    </location>
</feature>
<reference evidence="11" key="1">
    <citation type="submission" date="2022-10" db="EMBL/GenBank/DDBJ databases">
        <title>Tapping the CABI collections for fungal endophytes: first genome assemblies for Collariella, Neodidymelliopsis, Ascochyta clinopodiicola, Didymella pomorum, Didymosphaeria variabile, Neocosmospora piperis and Neocucurbitaria cava.</title>
        <authorList>
            <person name="Hill R."/>
        </authorList>
    </citation>
    <scope>NUCLEOTIDE SEQUENCE</scope>
    <source>
        <strain evidence="11">IMI 355082</strain>
    </source>
</reference>
<feature type="transmembrane region" description="Helical" evidence="9">
    <location>
        <begin position="273"/>
        <end position="297"/>
    </location>
</feature>
<feature type="transmembrane region" description="Helical" evidence="9">
    <location>
        <begin position="303"/>
        <end position="324"/>
    </location>
</feature>
<protein>
    <recommendedName>
        <fullName evidence="10">Sugar phosphate transporter domain-containing protein</fullName>
    </recommendedName>
</protein>
<feature type="compositionally biased region" description="Basic and acidic residues" evidence="8">
    <location>
        <begin position="1"/>
        <end position="15"/>
    </location>
</feature>
<evidence type="ECO:0000256" key="6">
    <source>
        <dbReference type="ARBA" id="ARBA00022989"/>
    </source>
</evidence>
<dbReference type="EMBL" id="JAPEVB010000003">
    <property type="protein sequence ID" value="KAJ4391043.1"/>
    <property type="molecule type" value="Genomic_DNA"/>
</dbReference>
<sequence>MAGERSSSEEDRKLEAGTAQTLEPPPSAGGGLHPAFYIALWIFLSSSIILFNKWILTTAKFSAPPSPAPFISLAALAASVTARFVLTSLFLTTWHQVFGTIMTQYMARFTKTLDSRHKVPMTTRTYMRAIVPIGVMFSLTLICGNLAYLTLSVSFIQMLKATTAVAVLLATWAFGIAPPNMKVLGNVAIIVLGVVIASFGEIKFEFWGFVFQIGGIVTEALRLVMVQRLLSAGDFKMDPLVSLYYYAPACAVTNAVITLFVEGPRITMGDIYAIGPFILLANALVAFFLNVSSVLLIGQTSAVVLTMSGVLKDILLVFASMFIFHDPVTGQQFFGYSIALAGLTYYKLGAENLQSLATDARLRFGDYRQKNPARTKLVGIVGMFLLVAWAFWMWGPTAGGDYAKYVRAVGKGN</sequence>
<feature type="transmembrane region" description="Helical" evidence="9">
    <location>
        <begin position="206"/>
        <end position="223"/>
    </location>
</feature>
<feature type="transmembrane region" description="Helical" evidence="9">
    <location>
        <begin position="158"/>
        <end position="177"/>
    </location>
</feature>
<accession>A0A9W8YT87</accession>
<evidence type="ECO:0000256" key="2">
    <source>
        <dbReference type="ARBA" id="ARBA00004477"/>
    </source>
</evidence>
<dbReference type="GO" id="GO:0005789">
    <property type="term" value="C:endoplasmic reticulum membrane"/>
    <property type="evidence" value="ECO:0007669"/>
    <property type="project" value="UniProtKB-SubCell"/>
</dbReference>
<organism evidence="11 12">
    <name type="scientific">Gnomoniopsis smithogilvyi</name>
    <dbReference type="NCBI Taxonomy" id="1191159"/>
    <lineage>
        <taxon>Eukaryota</taxon>
        <taxon>Fungi</taxon>
        <taxon>Dikarya</taxon>
        <taxon>Ascomycota</taxon>
        <taxon>Pezizomycotina</taxon>
        <taxon>Sordariomycetes</taxon>
        <taxon>Sordariomycetidae</taxon>
        <taxon>Diaporthales</taxon>
        <taxon>Gnomoniaceae</taxon>
        <taxon>Gnomoniopsis</taxon>
    </lineage>
</organism>
<feature type="domain" description="Sugar phosphate transporter" evidence="10">
    <location>
        <begin position="35"/>
        <end position="346"/>
    </location>
</feature>
<dbReference type="InterPro" id="IPR004853">
    <property type="entry name" value="Sugar_P_trans_dom"/>
</dbReference>
<feature type="transmembrane region" description="Helical" evidence="9">
    <location>
        <begin position="243"/>
        <end position="261"/>
    </location>
</feature>
<dbReference type="OrthoDB" id="6418713at2759"/>
<comment type="similarity">
    <text evidence="3">Belongs to the TPT transporter family. SLC35D subfamily.</text>
</comment>
<comment type="subcellular location">
    <subcellularLocation>
        <location evidence="2">Endoplasmic reticulum membrane</location>
        <topology evidence="2">Multi-pass membrane protein</topology>
    </subcellularLocation>
</comment>
<dbReference type="Proteomes" id="UP001140453">
    <property type="component" value="Unassembled WGS sequence"/>
</dbReference>
<keyword evidence="5 9" id="KW-0812">Transmembrane</keyword>
<dbReference type="PANTHER" id="PTHR11132">
    <property type="entry name" value="SOLUTE CARRIER FAMILY 35"/>
    <property type="match status" value="1"/>
</dbReference>
<dbReference type="InterPro" id="IPR050186">
    <property type="entry name" value="TPT_transporter"/>
</dbReference>
<feature type="region of interest" description="Disordered" evidence="8">
    <location>
        <begin position="1"/>
        <end position="27"/>
    </location>
</feature>
<keyword evidence="7 9" id="KW-0472">Membrane</keyword>
<dbReference type="Pfam" id="PF03151">
    <property type="entry name" value="TPT"/>
    <property type="match status" value="1"/>
</dbReference>
<evidence type="ECO:0000256" key="3">
    <source>
        <dbReference type="ARBA" id="ARBA00010425"/>
    </source>
</evidence>